<keyword evidence="4 6" id="KW-0808">Transferase</keyword>
<evidence type="ECO:0000256" key="6">
    <source>
        <dbReference type="RuleBase" id="RU000481"/>
    </source>
</evidence>
<dbReference type="InterPro" id="IPR050596">
    <property type="entry name" value="AspAT/PAT-like"/>
</dbReference>
<dbReference type="InterPro" id="IPR015424">
    <property type="entry name" value="PyrdxlP-dep_Trfase"/>
</dbReference>
<sequence length="393" mass="43197">MDYSGIIGKAAMAIPPSGIRKFFDIAAEMKDCISLGVGEPDFITPAAFSQGAIRSLDEGKTQYTSNSGLKELRVAISKYLADFIETEYDPDSEILITVGASEAIDIALRMLIDPGDEILVPMPSYVSYAPCVSLCGGTPIAIDCKAENMFKLTPEELEAVITPKTKALILPYPNNPTGAVMEREYLEAIAPVLRKNNIIVLSDEIYGELTYGEKHVSIAEIEGMRDLTIILSGFSKAFAMTGWRVGYVAAPKEMLSVMRKIHQYAIMCAPTASQYAALAALEHSFAHNFKEVNEMRRQYNERRIYLVDRLNAMGLDCFEPRGAFYAFPCVASTGMDGEQFAEKLLYGEKVAVVPGSAFGASGKNFVRISYAYAIRNIAKALDKIEKFLSELKN</sequence>
<reference evidence="8" key="2">
    <citation type="journal article" date="2021" name="PeerJ">
        <title>Extensive microbial diversity within the chicken gut microbiome revealed by metagenomics and culture.</title>
        <authorList>
            <person name="Gilroy R."/>
            <person name="Ravi A."/>
            <person name="Getino M."/>
            <person name="Pursley I."/>
            <person name="Horton D.L."/>
            <person name="Alikhan N.F."/>
            <person name="Baker D."/>
            <person name="Gharbi K."/>
            <person name="Hall N."/>
            <person name="Watson M."/>
            <person name="Adriaenssens E.M."/>
            <person name="Foster-Nyarko E."/>
            <person name="Jarju S."/>
            <person name="Secka A."/>
            <person name="Antonio M."/>
            <person name="Oren A."/>
            <person name="Chaudhuri R.R."/>
            <person name="La Ragione R."/>
            <person name="Hildebrand F."/>
            <person name="Pallen M.J."/>
        </authorList>
    </citation>
    <scope>NUCLEOTIDE SEQUENCE</scope>
    <source>
        <strain evidence="8">517</strain>
    </source>
</reference>
<feature type="domain" description="Aminotransferase class I/classII large" evidence="7">
    <location>
        <begin position="30"/>
        <end position="384"/>
    </location>
</feature>
<dbReference type="InterPro" id="IPR015421">
    <property type="entry name" value="PyrdxlP-dep_Trfase_major"/>
</dbReference>
<accession>A0A940DHK3</accession>
<evidence type="ECO:0000256" key="3">
    <source>
        <dbReference type="ARBA" id="ARBA00022576"/>
    </source>
</evidence>
<comment type="caution">
    <text evidence="8">The sequence shown here is derived from an EMBL/GenBank/DDBJ whole genome shotgun (WGS) entry which is preliminary data.</text>
</comment>
<evidence type="ECO:0000259" key="7">
    <source>
        <dbReference type="Pfam" id="PF00155"/>
    </source>
</evidence>
<evidence type="ECO:0000256" key="2">
    <source>
        <dbReference type="ARBA" id="ARBA00007441"/>
    </source>
</evidence>
<dbReference type="Proteomes" id="UP000727857">
    <property type="component" value="Unassembled WGS sequence"/>
</dbReference>
<evidence type="ECO:0000313" key="9">
    <source>
        <dbReference type="Proteomes" id="UP000727857"/>
    </source>
</evidence>
<dbReference type="PANTHER" id="PTHR46383:SF3">
    <property type="entry name" value="ASPARTATE AMINOTRANSFERASE-RELATED"/>
    <property type="match status" value="1"/>
</dbReference>
<dbReference type="SUPFAM" id="SSF53383">
    <property type="entry name" value="PLP-dependent transferases"/>
    <property type="match status" value="1"/>
</dbReference>
<protein>
    <recommendedName>
        <fullName evidence="6">Aminotransferase</fullName>
        <ecNumber evidence="6">2.6.1.-</ecNumber>
    </recommendedName>
</protein>
<comment type="cofactor">
    <cofactor evidence="1 6">
        <name>pyridoxal 5'-phosphate</name>
        <dbReference type="ChEBI" id="CHEBI:597326"/>
    </cofactor>
</comment>
<dbReference type="GO" id="GO:0030170">
    <property type="term" value="F:pyridoxal phosphate binding"/>
    <property type="evidence" value="ECO:0007669"/>
    <property type="project" value="InterPro"/>
</dbReference>
<evidence type="ECO:0000256" key="1">
    <source>
        <dbReference type="ARBA" id="ARBA00001933"/>
    </source>
</evidence>
<dbReference type="Pfam" id="PF00155">
    <property type="entry name" value="Aminotran_1_2"/>
    <property type="match status" value="1"/>
</dbReference>
<keyword evidence="5" id="KW-0663">Pyridoxal phosphate</keyword>
<dbReference type="Gene3D" id="3.90.1150.10">
    <property type="entry name" value="Aspartate Aminotransferase, domain 1"/>
    <property type="match status" value="1"/>
</dbReference>
<evidence type="ECO:0000256" key="5">
    <source>
        <dbReference type="ARBA" id="ARBA00022898"/>
    </source>
</evidence>
<dbReference type="AlphaFoldDB" id="A0A940DHK3"/>
<dbReference type="Gene3D" id="3.40.640.10">
    <property type="entry name" value="Type I PLP-dependent aspartate aminotransferase-like (Major domain)"/>
    <property type="match status" value="1"/>
</dbReference>
<dbReference type="GO" id="GO:0008483">
    <property type="term" value="F:transaminase activity"/>
    <property type="evidence" value="ECO:0007669"/>
    <property type="project" value="UniProtKB-KW"/>
</dbReference>
<organism evidence="8 9">
    <name type="scientific">Candidatus Stercoripulliclostridium pullicola</name>
    <dbReference type="NCBI Taxonomy" id="2840953"/>
    <lineage>
        <taxon>Bacteria</taxon>
        <taxon>Bacillati</taxon>
        <taxon>Bacillota</taxon>
        <taxon>Clostridia</taxon>
        <taxon>Eubacteriales</taxon>
        <taxon>Candidatus Stercoripulliclostridium</taxon>
    </lineage>
</organism>
<dbReference type="InterPro" id="IPR004838">
    <property type="entry name" value="NHTrfase_class1_PyrdxlP-BS"/>
</dbReference>
<comment type="similarity">
    <text evidence="2 6">Belongs to the class-I pyridoxal-phosphate-dependent aminotransferase family.</text>
</comment>
<keyword evidence="3 6" id="KW-0032">Aminotransferase</keyword>
<proteinExistence type="inferred from homology"/>
<dbReference type="InterPro" id="IPR015422">
    <property type="entry name" value="PyrdxlP-dep_Trfase_small"/>
</dbReference>
<name>A0A940DHK3_9FIRM</name>
<dbReference type="EC" id="2.6.1.-" evidence="6"/>
<evidence type="ECO:0000313" key="8">
    <source>
        <dbReference type="EMBL" id="MBO8424277.1"/>
    </source>
</evidence>
<dbReference type="FunFam" id="3.40.640.10:FF:000033">
    <property type="entry name" value="Aspartate aminotransferase"/>
    <property type="match status" value="1"/>
</dbReference>
<dbReference type="GO" id="GO:0006520">
    <property type="term" value="P:amino acid metabolic process"/>
    <property type="evidence" value="ECO:0007669"/>
    <property type="project" value="InterPro"/>
</dbReference>
<dbReference type="PROSITE" id="PS00105">
    <property type="entry name" value="AA_TRANSFER_CLASS_1"/>
    <property type="match status" value="1"/>
</dbReference>
<gene>
    <name evidence="8" type="ORF">IAB16_04605</name>
</gene>
<reference evidence="8" key="1">
    <citation type="submission" date="2020-10" db="EMBL/GenBank/DDBJ databases">
        <authorList>
            <person name="Gilroy R."/>
        </authorList>
    </citation>
    <scope>NUCLEOTIDE SEQUENCE</scope>
    <source>
        <strain evidence="8">517</strain>
    </source>
</reference>
<evidence type="ECO:0000256" key="4">
    <source>
        <dbReference type="ARBA" id="ARBA00022679"/>
    </source>
</evidence>
<dbReference type="InterPro" id="IPR004839">
    <property type="entry name" value="Aminotransferase_I/II_large"/>
</dbReference>
<dbReference type="PANTHER" id="PTHR46383">
    <property type="entry name" value="ASPARTATE AMINOTRANSFERASE"/>
    <property type="match status" value="1"/>
</dbReference>
<dbReference type="EMBL" id="JADINF010000115">
    <property type="protein sequence ID" value="MBO8424277.1"/>
    <property type="molecule type" value="Genomic_DNA"/>
</dbReference>
<dbReference type="CDD" id="cd00609">
    <property type="entry name" value="AAT_like"/>
    <property type="match status" value="1"/>
</dbReference>